<evidence type="ECO:0000259" key="2">
    <source>
        <dbReference type="PROSITE" id="PS51671"/>
    </source>
</evidence>
<organism evidence="3 4">
    <name type="scientific">Nocardioides cremeus</name>
    <dbReference type="NCBI Taxonomy" id="3058044"/>
    <lineage>
        <taxon>Bacteria</taxon>
        <taxon>Bacillati</taxon>
        <taxon>Actinomycetota</taxon>
        <taxon>Actinomycetes</taxon>
        <taxon>Propionibacteriales</taxon>
        <taxon>Nocardioidaceae</taxon>
        <taxon>Nocardioides</taxon>
    </lineage>
</organism>
<evidence type="ECO:0000313" key="4">
    <source>
        <dbReference type="Proteomes" id="UP001168363"/>
    </source>
</evidence>
<accession>A0ABT8TT51</accession>
<dbReference type="SUPFAM" id="SSF55021">
    <property type="entry name" value="ACT-like"/>
    <property type="match status" value="2"/>
</dbReference>
<evidence type="ECO:0000256" key="1">
    <source>
        <dbReference type="SAM" id="MobiDB-lite"/>
    </source>
</evidence>
<dbReference type="PANTHER" id="PTHR34875:SF6">
    <property type="entry name" value="UPF0237 PROTEIN MJ1558"/>
    <property type="match status" value="1"/>
</dbReference>
<evidence type="ECO:0000313" key="3">
    <source>
        <dbReference type="EMBL" id="MDO3397129.1"/>
    </source>
</evidence>
<dbReference type="InterPro" id="IPR045865">
    <property type="entry name" value="ACT-like_dom_sf"/>
</dbReference>
<feature type="domain" description="ACT" evidence="2">
    <location>
        <begin position="5"/>
        <end position="80"/>
    </location>
</feature>
<dbReference type="EMBL" id="JAULSC010000017">
    <property type="protein sequence ID" value="MDO3397129.1"/>
    <property type="molecule type" value="Genomic_DNA"/>
</dbReference>
<dbReference type="RefSeq" id="WP_302709300.1">
    <property type="nucleotide sequence ID" value="NZ_JAULSC010000017.1"/>
</dbReference>
<dbReference type="PROSITE" id="PS51671">
    <property type="entry name" value="ACT"/>
    <property type="match status" value="2"/>
</dbReference>
<comment type="caution">
    <text evidence="3">The sequence shown here is derived from an EMBL/GenBank/DDBJ whole genome shotgun (WGS) entry which is preliminary data.</text>
</comment>
<proteinExistence type="predicted"/>
<feature type="compositionally biased region" description="Low complexity" evidence="1">
    <location>
        <begin position="208"/>
        <end position="222"/>
    </location>
</feature>
<dbReference type="InterPro" id="IPR050990">
    <property type="entry name" value="UPF0237/GcvR_regulator"/>
</dbReference>
<dbReference type="PANTHER" id="PTHR34875">
    <property type="entry name" value="UPF0237 PROTEIN MJ1558"/>
    <property type="match status" value="1"/>
</dbReference>
<dbReference type="InterPro" id="IPR002912">
    <property type="entry name" value="ACT_dom"/>
</dbReference>
<keyword evidence="4" id="KW-1185">Reference proteome</keyword>
<dbReference type="CDD" id="cd04869">
    <property type="entry name" value="ACT_GcvR_2"/>
    <property type="match status" value="1"/>
</dbReference>
<protein>
    <submittedName>
        <fullName evidence="3">ACT domain-containing protein</fullName>
    </submittedName>
</protein>
<dbReference type="Pfam" id="PF13740">
    <property type="entry name" value="ACT_6"/>
    <property type="match status" value="1"/>
</dbReference>
<sequence length="222" mass="23021">MASLLLTVIGDDRPGLVSAVSALVEARGGSWQRSQLTRLAGKFAGIALVEVPDTQRTGLEEALAALAAEGLFVRVEDAGPAGAADARDEAPATFTLHLVGQDHPGIVAEISSALAARGVGIEELLTDVVDAPMGGGTLFEARATLRMPPGADAEVRADLERLAAELMVDLALTRPESRADPSRISRRVGPNFAPSRLSPSGWPPTSVRPARAAPRGRGPRSA</sequence>
<name>A0ABT8TT51_9ACTN</name>
<feature type="domain" description="ACT" evidence="2">
    <location>
        <begin position="95"/>
        <end position="175"/>
    </location>
</feature>
<gene>
    <name evidence="3" type="ORF">QWJ41_15485</name>
</gene>
<reference evidence="3" key="1">
    <citation type="submission" date="2023-06" db="EMBL/GenBank/DDBJ databases">
        <title>Genome sequence of Nocardioides sp. SOB44.</title>
        <authorList>
            <person name="Zhang G."/>
        </authorList>
    </citation>
    <scope>NUCLEOTIDE SEQUENCE</scope>
    <source>
        <strain evidence="3">SOB44</strain>
    </source>
</reference>
<dbReference type="Proteomes" id="UP001168363">
    <property type="component" value="Unassembled WGS sequence"/>
</dbReference>
<feature type="region of interest" description="Disordered" evidence="1">
    <location>
        <begin position="176"/>
        <end position="222"/>
    </location>
</feature>
<dbReference type="Gene3D" id="3.30.70.260">
    <property type="match status" value="2"/>
</dbReference>